<organism evidence="1 2">
    <name type="scientific">Kouleothrix aurantiaca</name>
    <dbReference type="NCBI Taxonomy" id="186479"/>
    <lineage>
        <taxon>Bacteria</taxon>
        <taxon>Bacillati</taxon>
        <taxon>Chloroflexota</taxon>
        <taxon>Chloroflexia</taxon>
        <taxon>Chloroflexales</taxon>
        <taxon>Roseiflexineae</taxon>
        <taxon>Roseiflexaceae</taxon>
        <taxon>Kouleothrix</taxon>
    </lineage>
</organism>
<evidence type="ECO:0000313" key="2">
    <source>
        <dbReference type="Proteomes" id="UP000050509"/>
    </source>
</evidence>
<protein>
    <submittedName>
        <fullName evidence="1">Uncharacterized protein</fullName>
    </submittedName>
</protein>
<evidence type="ECO:0000313" key="1">
    <source>
        <dbReference type="EMBL" id="KPV52241.1"/>
    </source>
</evidence>
<dbReference type="EMBL" id="LJCR01000611">
    <property type="protein sequence ID" value="KPV52241.1"/>
    <property type="molecule type" value="Genomic_DNA"/>
</dbReference>
<dbReference type="Proteomes" id="UP000050509">
    <property type="component" value="Unassembled WGS sequence"/>
</dbReference>
<comment type="caution">
    <text evidence="1">The sequence shown here is derived from an EMBL/GenBank/DDBJ whole genome shotgun (WGS) entry which is preliminary data.</text>
</comment>
<keyword evidence="2" id="KW-1185">Reference proteome</keyword>
<proteinExistence type="predicted"/>
<accession>A0A0P9FGJ6</accession>
<reference evidence="1 2" key="1">
    <citation type="submission" date="2015-09" db="EMBL/GenBank/DDBJ databases">
        <title>Draft genome sequence of Kouleothrix aurantiaca JCM 19913.</title>
        <authorList>
            <person name="Hemp J."/>
        </authorList>
    </citation>
    <scope>NUCLEOTIDE SEQUENCE [LARGE SCALE GENOMIC DNA]</scope>
    <source>
        <strain evidence="1 2">COM-B</strain>
    </source>
</reference>
<name>A0A0P9FGJ6_9CHLR</name>
<gene>
    <name evidence="1" type="ORF">SE17_16660</name>
</gene>
<sequence>MSCESAQRAAATRFGAEIAGVIRFSPDEARDILMEVLDLAQARAAQRVIPGESDQTAVGKLLRLQAQADDAAARDATIACFQAMGEMRIFRHREGAVSKDLFRDLVDPNRYLETFVVVS</sequence>
<dbReference type="AlphaFoldDB" id="A0A0P9FGJ6"/>